<keyword evidence="1" id="KW-0472">Membrane</keyword>
<comment type="caution">
    <text evidence="2">The sequence shown here is derived from an EMBL/GenBank/DDBJ whole genome shotgun (WGS) entry which is preliminary data.</text>
</comment>
<evidence type="ECO:0000313" key="2">
    <source>
        <dbReference type="EMBL" id="KAL3520327.1"/>
    </source>
</evidence>
<keyword evidence="3" id="KW-1185">Reference proteome</keyword>
<evidence type="ECO:0000313" key="3">
    <source>
        <dbReference type="Proteomes" id="UP001630127"/>
    </source>
</evidence>
<gene>
    <name evidence="2" type="ORF">ACH5RR_018476</name>
</gene>
<sequence>MSSFSSWYKAFSFSVYPSFVSAIVILTGVVVPTSSVVAPGILCQINPPIEEAMVFGRKNSQVHQNLLPRGGITESPDPAPSFDANIDRFSFSLFFTDSHELSTEEYKLLLAAIVKNNSIKGEFSSVVPARPTTKGGLEGYTSAVVASSSAQAEIANSEHWEPKLVQRPTRKMTSTAPA</sequence>
<dbReference type="Proteomes" id="UP001630127">
    <property type="component" value="Unassembled WGS sequence"/>
</dbReference>
<dbReference type="EMBL" id="JBJUIK010000008">
    <property type="protein sequence ID" value="KAL3520327.1"/>
    <property type="molecule type" value="Genomic_DNA"/>
</dbReference>
<dbReference type="AlphaFoldDB" id="A0ABD2ZPD6"/>
<reference evidence="2 3" key="1">
    <citation type="submission" date="2024-11" db="EMBL/GenBank/DDBJ databases">
        <title>A near-complete genome assembly of Cinchona calisaya.</title>
        <authorList>
            <person name="Lian D.C."/>
            <person name="Zhao X.W."/>
            <person name="Wei L."/>
        </authorList>
    </citation>
    <scope>NUCLEOTIDE SEQUENCE [LARGE SCALE GENOMIC DNA]</scope>
    <source>
        <tissue evidence="2">Nenye</tissue>
    </source>
</reference>
<name>A0ABD2ZPD6_9GENT</name>
<organism evidence="2 3">
    <name type="scientific">Cinchona calisaya</name>
    <dbReference type="NCBI Taxonomy" id="153742"/>
    <lineage>
        <taxon>Eukaryota</taxon>
        <taxon>Viridiplantae</taxon>
        <taxon>Streptophyta</taxon>
        <taxon>Embryophyta</taxon>
        <taxon>Tracheophyta</taxon>
        <taxon>Spermatophyta</taxon>
        <taxon>Magnoliopsida</taxon>
        <taxon>eudicotyledons</taxon>
        <taxon>Gunneridae</taxon>
        <taxon>Pentapetalae</taxon>
        <taxon>asterids</taxon>
        <taxon>lamiids</taxon>
        <taxon>Gentianales</taxon>
        <taxon>Rubiaceae</taxon>
        <taxon>Cinchonoideae</taxon>
        <taxon>Cinchoneae</taxon>
        <taxon>Cinchona</taxon>
    </lineage>
</organism>
<accession>A0ABD2ZPD6</accession>
<evidence type="ECO:0000256" key="1">
    <source>
        <dbReference type="SAM" id="Phobius"/>
    </source>
</evidence>
<keyword evidence="1" id="KW-1133">Transmembrane helix</keyword>
<proteinExistence type="predicted"/>
<keyword evidence="1" id="KW-0812">Transmembrane</keyword>
<protein>
    <submittedName>
        <fullName evidence="2">Uncharacterized protein</fullName>
    </submittedName>
</protein>
<feature type="transmembrane region" description="Helical" evidence="1">
    <location>
        <begin position="20"/>
        <end position="43"/>
    </location>
</feature>